<evidence type="ECO:0000256" key="3">
    <source>
        <dbReference type="ARBA" id="ARBA00023125"/>
    </source>
</evidence>
<dbReference type="PANTHER" id="PTHR30579">
    <property type="entry name" value="TRANSCRIPTIONAL REGULATOR"/>
    <property type="match status" value="1"/>
</dbReference>
<evidence type="ECO:0000259" key="5">
    <source>
        <dbReference type="PROSITE" id="PS50931"/>
    </source>
</evidence>
<reference evidence="6" key="1">
    <citation type="submission" date="2020-01" db="EMBL/GenBank/DDBJ databases">
        <authorList>
            <person name="Meier V. D."/>
            <person name="Meier V D."/>
        </authorList>
    </citation>
    <scope>NUCLEOTIDE SEQUENCE</scope>
    <source>
        <strain evidence="6">HLG_WM_MAG_09</strain>
    </source>
</reference>
<dbReference type="SUPFAM" id="SSF46785">
    <property type="entry name" value="Winged helix' DNA-binding domain"/>
    <property type="match status" value="1"/>
</dbReference>
<dbReference type="Gene3D" id="3.40.190.10">
    <property type="entry name" value="Periplasmic binding protein-like II"/>
    <property type="match status" value="2"/>
</dbReference>
<comment type="similarity">
    <text evidence="1">Belongs to the LysR transcriptional regulatory family.</text>
</comment>
<dbReference type="GO" id="GO:0003700">
    <property type="term" value="F:DNA-binding transcription factor activity"/>
    <property type="evidence" value="ECO:0007669"/>
    <property type="project" value="InterPro"/>
</dbReference>
<evidence type="ECO:0000256" key="2">
    <source>
        <dbReference type="ARBA" id="ARBA00023015"/>
    </source>
</evidence>
<name>A0A6S6U6V5_9GAMM</name>
<gene>
    <name evidence="6" type="ORF">HELGO_WM17367</name>
</gene>
<dbReference type="PROSITE" id="PS50931">
    <property type="entry name" value="HTH_LYSR"/>
    <property type="match status" value="1"/>
</dbReference>
<evidence type="ECO:0000313" key="6">
    <source>
        <dbReference type="EMBL" id="CAA6824503.1"/>
    </source>
</evidence>
<keyword evidence="4" id="KW-0804">Transcription</keyword>
<dbReference type="EMBL" id="CACVAT010000393">
    <property type="protein sequence ID" value="CAA6824503.1"/>
    <property type="molecule type" value="Genomic_DNA"/>
</dbReference>
<dbReference type="SUPFAM" id="SSF53850">
    <property type="entry name" value="Periplasmic binding protein-like II"/>
    <property type="match status" value="1"/>
</dbReference>
<dbReference type="GO" id="GO:0003677">
    <property type="term" value="F:DNA binding"/>
    <property type="evidence" value="ECO:0007669"/>
    <property type="project" value="UniProtKB-KW"/>
</dbReference>
<dbReference type="AlphaFoldDB" id="A0A6S6U6V5"/>
<dbReference type="InterPro" id="IPR036390">
    <property type="entry name" value="WH_DNA-bd_sf"/>
</dbReference>
<evidence type="ECO:0000256" key="1">
    <source>
        <dbReference type="ARBA" id="ARBA00009437"/>
    </source>
</evidence>
<evidence type="ECO:0000256" key="4">
    <source>
        <dbReference type="ARBA" id="ARBA00023163"/>
    </source>
</evidence>
<protein>
    <submittedName>
        <fullName evidence="6">LysR family transcriptional regulator</fullName>
    </submittedName>
</protein>
<sequence length="290" mass="32009">MTDTRLRNLDLGTLRSFVAIIDSGSMTRAATRLFMTQSAISMQIKRLEASLGLSVLERSTQGMAPTSEGEQLLHYARKMLALNDEAWGRLTSPDYQGQIRLGVPTDIIHPHIPAVLKAFSRDYPRVQIKLSTAITHTLREGFDNGLYDVVLTTEKQPRPGGTVISTQPLEWIGADNGSAWKKRPLPLGFSRRCAFRPAVIGALEKAGFDWVDMVASDDVMAGESMSMADLCLTAELKHSIHPTRIVVEHNGQLPELPEYSVVLYCTETTGDDQLAQALASYITHAYAQDH</sequence>
<keyword evidence="3" id="KW-0238">DNA-binding</keyword>
<accession>A0A6S6U6V5</accession>
<dbReference type="InterPro" id="IPR000847">
    <property type="entry name" value="LysR_HTH_N"/>
</dbReference>
<dbReference type="InterPro" id="IPR005119">
    <property type="entry name" value="LysR_subst-bd"/>
</dbReference>
<dbReference type="Pfam" id="PF00126">
    <property type="entry name" value="HTH_1"/>
    <property type="match status" value="1"/>
</dbReference>
<dbReference type="InterPro" id="IPR036388">
    <property type="entry name" value="WH-like_DNA-bd_sf"/>
</dbReference>
<dbReference type="InterPro" id="IPR050176">
    <property type="entry name" value="LTTR"/>
</dbReference>
<keyword evidence="2" id="KW-0805">Transcription regulation</keyword>
<proteinExistence type="inferred from homology"/>
<dbReference type="FunFam" id="1.10.10.10:FF:000001">
    <property type="entry name" value="LysR family transcriptional regulator"/>
    <property type="match status" value="1"/>
</dbReference>
<dbReference type="PRINTS" id="PR00039">
    <property type="entry name" value="HTHLYSR"/>
</dbReference>
<dbReference type="Pfam" id="PF03466">
    <property type="entry name" value="LysR_substrate"/>
    <property type="match status" value="1"/>
</dbReference>
<feature type="domain" description="HTH lysR-type" evidence="5">
    <location>
        <begin position="9"/>
        <end position="66"/>
    </location>
</feature>
<dbReference type="PANTHER" id="PTHR30579:SF7">
    <property type="entry name" value="HTH-TYPE TRANSCRIPTIONAL REGULATOR LRHA-RELATED"/>
    <property type="match status" value="1"/>
</dbReference>
<organism evidence="6">
    <name type="scientific">uncultured Thiotrichaceae bacterium</name>
    <dbReference type="NCBI Taxonomy" id="298394"/>
    <lineage>
        <taxon>Bacteria</taxon>
        <taxon>Pseudomonadati</taxon>
        <taxon>Pseudomonadota</taxon>
        <taxon>Gammaproteobacteria</taxon>
        <taxon>Thiotrichales</taxon>
        <taxon>Thiotrichaceae</taxon>
        <taxon>environmental samples</taxon>
    </lineage>
</organism>
<dbReference type="Gene3D" id="1.10.10.10">
    <property type="entry name" value="Winged helix-like DNA-binding domain superfamily/Winged helix DNA-binding domain"/>
    <property type="match status" value="1"/>
</dbReference>